<keyword evidence="9 16" id="KW-1133">Transmembrane helix</keyword>
<feature type="compositionally biased region" description="Polar residues" evidence="15">
    <location>
        <begin position="377"/>
        <end position="389"/>
    </location>
</feature>
<evidence type="ECO:0000256" key="11">
    <source>
        <dbReference type="ARBA" id="ARBA00023157"/>
    </source>
</evidence>
<comment type="similarity">
    <text evidence="13">Belongs to the SAT4 family.</text>
</comment>
<dbReference type="PANTHER" id="PTHR33048:SF143">
    <property type="entry name" value="EXTRACELLULAR MEMBRANE PROTEIN CFEM DOMAIN-CONTAINING PROTEIN-RELATED"/>
    <property type="match status" value="1"/>
</dbReference>
<feature type="signal peptide" evidence="17">
    <location>
        <begin position="1"/>
        <end position="22"/>
    </location>
</feature>
<evidence type="ECO:0000256" key="6">
    <source>
        <dbReference type="ARBA" id="ARBA00022622"/>
    </source>
</evidence>
<feature type="disulfide bond" evidence="14">
    <location>
        <begin position="34"/>
        <end position="74"/>
    </location>
</feature>
<evidence type="ECO:0000256" key="1">
    <source>
        <dbReference type="ARBA" id="ARBA00004141"/>
    </source>
</evidence>
<evidence type="ECO:0000256" key="14">
    <source>
        <dbReference type="PROSITE-ProRule" id="PRU01356"/>
    </source>
</evidence>
<keyword evidence="8 17" id="KW-0732">Signal</keyword>
<feature type="chain" id="PRO_5042049011" evidence="17">
    <location>
        <begin position="23"/>
        <end position="467"/>
    </location>
</feature>
<dbReference type="Pfam" id="PF05730">
    <property type="entry name" value="CFEM"/>
    <property type="match status" value="1"/>
</dbReference>
<dbReference type="AlphaFoldDB" id="A0AAD8PWS5"/>
<feature type="transmembrane region" description="Helical" evidence="16">
    <location>
        <begin position="292"/>
        <end position="310"/>
    </location>
</feature>
<feature type="disulfide bond" evidence="14">
    <location>
        <begin position="38"/>
        <end position="69"/>
    </location>
</feature>
<feature type="disulfide bond" evidence="14">
    <location>
        <begin position="48"/>
        <end position="55"/>
    </location>
</feature>
<evidence type="ECO:0000256" key="5">
    <source>
        <dbReference type="ARBA" id="ARBA00022525"/>
    </source>
</evidence>
<evidence type="ECO:0000256" key="3">
    <source>
        <dbReference type="ARBA" id="ARBA00004613"/>
    </source>
</evidence>
<gene>
    <name evidence="19" type="ORF">LY79DRAFT_634666</name>
</gene>
<dbReference type="InterPro" id="IPR008427">
    <property type="entry name" value="Extracellular_membr_CFEM_dom"/>
</dbReference>
<feature type="transmembrane region" description="Helical" evidence="16">
    <location>
        <begin position="134"/>
        <end position="155"/>
    </location>
</feature>
<evidence type="ECO:0000256" key="4">
    <source>
        <dbReference type="ARBA" id="ARBA00010031"/>
    </source>
</evidence>
<evidence type="ECO:0000313" key="19">
    <source>
        <dbReference type="EMBL" id="KAK1585615.1"/>
    </source>
</evidence>
<keyword evidence="5" id="KW-0964">Secreted</keyword>
<keyword evidence="6" id="KW-0325">Glycoprotein</keyword>
<reference evidence="19" key="1">
    <citation type="submission" date="2021-06" db="EMBL/GenBank/DDBJ databases">
        <title>Comparative genomics, transcriptomics and evolutionary studies reveal genomic signatures of adaptation to plant cell wall in hemibiotrophic fungi.</title>
        <authorList>
            <consortium name="DOE Joint Genome Institute"/>
            <person name="Baroncelli R."/>
            <person name="Diaz J.F."/>
            <person name="Benocci T."/>
            <person name="Peng M."/>
            <person name="Battaglia E."/>
            <person name="Haridas S."/>
            <person name="Andreopoulos W."/>
            <person name="Labutti K."/>
            <person name="Pangilinan J."/>
            <person name="Floch G.L."/>
            <person name="Makela M.R."/>
            <person name="Henrissat B."/>
            <person name="Grigoriev I.V."/>
            <person name="Crouch J.A."/>
            <person name="De Vries R.P."/>
            <person name="Sukno S.A."/>
            <person name="Thon M.R."/>
        </authorList>
    </citation>
    <scope>NUCLEOTIDE SEQUENCE</scope>
    <source>
        <strain evidence="19">CBS 125086</strain>
    </source>
</reference>
<feature type="transmembrane region" description="Helical" evidence="16">
    <location>
        <begin position="175"/>
        <end position="198"/>
    </location>
</feature>
<dbReference type="RefSeq" id="XP_060412632.1">
    <property type="nucleotide sequence ID" value="XM_060562238.1"/>
</dbReference>
<feature type="region of interest" description="Disordered" evidence="15">
    <location>
        <begin position="448"/>
        <end position="467"/>
    </location>
</feature>
<evidence type="ECO:0000256" key="15">
    <source>
        <dbReference type="SAM" id="MobiDB-lite"/>
    </source>
</evidence>
<feature type="transmembrane region" description="Helical" evidence="16">
    <location>
        <begin position="104"/>
        <end position="122"/>
    </location>
</feature>
<dbReference type="Proteomes" id="UP001230504">
    <property type="component" value="Unassembled WGS sequence"/>
</dbReference>
<protein>
    <submittedName>
        <fullName evidence="19">CFEM domain-containing protein</fullName>
    </submittedName>
</protein>
<keyword evidence="14" id="KW-0349">Heme</keyword>
<dbReference type="Pfam" id="PF20684">
    <property type="entry name" value="Fung_rhodopsin"/>
    <property type="match status" value="1"/>
</dbReference>
<keyword evidence="7 16" id="KW-0812">Transmembrane</keyword>
<evidence type="ECO:0000256" key="7">
    <source>
        <dbReference type="ARBA" id="ARBA00022692"/>
    </source>
</evidence>
<proteinExistence type="inferred from homology"/>
<keyword evidence="10 16" id="KW-0472">Membrane</keyword>
<dbReference type="PANTHER" id="PTHR33048">
    <property type="entry name" value="PTH11-LIKE INTEGRAL MEMBRANE PROTEIN (AFU_ORTHOLOGUE AFUA_5G11245)"/>
    <property type="match status" value="1"/>
</dbReference>
<dbReference type="InterPro" id="IPR052337">
    <property type="entry name" value="SAT4-like"/>
</dbReference>
<dbReference type="PROSITE" id="PS52012">
    <property type="entry name" value="CFEM"/>
    <property type="match status" value="1"/>
</dbReference>
<accession>A0AAD8PWS5</accession>
<keyword evidence="20" id="KW-1185">Reference proteome</keyword>
<sequence length="467" mass="51550">MVAVRLFAVLASLFMLGSIVSALDPTMPMGFPPCEIECVLQELHNTHCPITDQACLCNDKAFSGHVQSCVIANCTVIDMLAAKNHTDAMCGVPVAQRKNPIGCIQVALFMFTTLVIITRIAHKCMKISPWGWDDTTVMVAFTVFTPIAYIADIAGSGRDVWYLSPDEITEGLKTFFVLTFLYILGLAFVKASILFLYLRIFPDQRFRRVLWLTQAFNLLLYLSFLAASLASCQPLHYVWDGWTGKTEGRCYNSNPPALAHGALNFILDIWMLFLPASQIYKLNIPRKQKLDVMVMFSVGIFLTAASGYRIKVIRPFGASFDPEVVAFQTAIWSAIELAVGIFVACLPNIRQFWVAVLPKILQATGISSRTHEAARDSTASGQPPRTTPESRARRSGAVDNDASSTSDLVGVDIHRTKSSQSDSIGATAAPGDGVKSTIAAHIWRLEMQLKSESKDPHEEFDLRETKK</sequence>
<evidence type="ECO:0000256" key="10">
    <source>
        <dbReference type="ARBA" id="ARBA00023136"/>
    </source>
</evidence>
<evidence type="ECO:0000256" key="13">
    <source>
        <dbReference type="ARBA" id="ARBA00038359"/>
    </source>
</evidence>
<evidence type="ECO:0000256" key="8">
    <source>
        <dbReference type="ARBA" id="ARBA00022729"/>
    </source>
</evidence>
<evidence type="ECO:0000256" key="17">
    <source>
        <dbReference type="SAM" id="SignalP"/>
    </source>
</evidence>
<dbReference type="GeneID" id="85446478"/>
<dbReference type="SMART" id="SM00747">
    <property type="entry name" value="CFEM"/>
    <property type="match status" value="1"/>
</dbReference>
<feature type="transmembrane region" description="Helical" evidence="16">
    <location>
        <begin position="259"/>
        <end position="280"/>
    </location>
</feature>
<name>A0AAD8PWS5_9PEZI</name>
<evidence type="ECO:0000313" key="20">
    <source>
        <dbReference type="Proteomes" id="UP001230504"/>
    </source>
</evidence>
<feature type="transmembrane region" description="Helical" evidence="16">
    <location>
        <begin position="330"/>
        <end position="349"/>
    </location>
</feature>
<dbReference type="GO" id="GO:0098552">
    <property type="term" value="C:side of membrane"/>
    <property type="evidence" value="ECO:0007669"/>
    <property type="project" value="UniProtKB-KW"/>
</dbReference>
<feature type="region of interest" description="Disordered" evidence="15">
    <location>
        <begin position="371"/>
        <end position="411"/>
    </location>
</feature>
<organism evidence="19 20">
    <name type="scientific">Colletotrichum navitas</name>
    <dbReference type="NCBI Taxonomy" id="681940"/>
    <lineage>
        <taxon>Eukaryota</taxon>
        <taxon>Fungi</taxon>
        <taxon>Dikarya</taxon>
        <taxon>Ascomycota</taxon>
        <taxon>Pezizomycotina</taxon>
        <taxon>Sordariomycetes</taxon>
        <taxon>Hypocreomycetidae</taxon>
        <taxon>Glomerellales</taxon>
        <taxon>Glomerellaceae</taxon>
        <taxon>Colletotrichum</taxon>
        <taxon>Colletotrichum graminicola species complex</taxon>
    </lineage>
</organism>
<keyword evidence="14" id="KW-0408">Iron</keyword>
<feature type="domain" description="CFEM" evidence="18">
    <location>
        <begin position="5"/>
        <end position="117"/>
    </location>
</feature>
<keyword evidence="11 14" id="KW-1015">Disulfide bond</keyword>
<dbReference type="GO" id="GO:0046872">
    <property type="term" value="F:metal ion binding"/>
    <property type="evidence" value="ECO:0007669"/>
    <property type="project" value="UniProtKB-UniRule"/>
</dbReference>
<feature type="disulfide bond" evidence="14">
    <location>
        <begin position="57"/>
        <end position="90"/>
    </location>
</feature>
<evidence type="ECO:0000256" key="9">
    <source>
        <dbReference type="ARBA" id="ARBA00022989"/>
    </source>
</evidence>
<feature type="binding site" description="axial binding residue" evidence="14">
    <location>
        <position position="52"/>
    </location>
    <ligand>
        <name>heme</name>
        <dbReference type="ChEBI" id="CHEBI:30413"/>
    </ligand>
    <ligandPart>
        <name>Fe</name>
        <dbReference type="ChEBI" id="CHEBI:18248"/>
    </ligandPart>
</feature>
<evidence type="ECO:0000259" key="18">
    <source>
        <dbReference type="PROSITE" id="PS52012"/>
    </source>
</evidence>
<keyword evidence="12" id="KW-0449">Lipoprotein</keyword>
<evidence type="ECO:0000256" key="12">
    <source>
        <dbReference type="ARBA" id="ARBA00023288"/>
    </source>
</evidence>
<comment type="caution">
    <text evidence="19">The sequence shown here is derived from an EMBL/GenBank/DDBJ whole genome shotgun (WGS) entry which is preliminary data.</text>
</comment>
<evidence type="ECO:0000256" key="2">
    <source>
        <dbReference type="ARBA" id="ARBA00004589"/>
    </source>
</evidence>
<comment type="subcellular location">
    <subcellularLocation>
        <location evidence="2">Membrane</location>
        <topology evidence="2">Lipid-anchor</topology>
        <topology evidence="2">GPI-anchor</topology>
    </subcellularLocation>
    <subcellularLocation>
        <location evidence="1">Membrane</location>
        <topology evidence="1">Multi-pass membrane protein</topology>
    </subcellularLocation>
    <subcellularLocation>
        <location evidence="3">Secreted</location>
    </subcellularLocation>
</comment>
<dbReference type="GO" id="GO:0005576">
    <property type="term" value="C:extracellular region"/>
    <property type="evidence" value="ECO:0007669"/>
    <property type="project" value="UniProtKB-SubCell"/>
</dbReference>
<evidence type="ECO:0000256" key="16">
    <source>
        <dbReference type="SAM" id="Phobius"/>
    </source>
</evidence>
<keyword evidence="6" id="KW-0336">GPI-anchor</keyword>
<feature type="transmembrane region" description="Helical" evidence="16">
    <location>
        <begin position="218"/>
        <end position="239"/>
    </location>
</feature>
<dbReference type="InterPro" id="IPR049326">
    <property type="entry name" value="Rhodopsin_dom_fungi"/>
</dbReference>
<keyword evidence="14" id="KW-0479">Metal-binding</keyword>
<dbReference type="EMBL" id="JAHLJV010000042">
    <property type="protein sequence ID" value="KAK1585615.1"/>
    <property type="molecule type" value="Genomic_DNA"/>
</dbReference>
<comment type="similarity">
    <text evidence="4">Belongs to the RBT5 family.</text>
</comment>